<keyword evidence="2" id="KW-1185">Reference proteome</keyword>
<gene>
    <name evidence="1" type="ORF">PSDVSF_32070</name>
</gene>
<protein>
    <recommendedName>
        <fullName evidence="3">Phage protein</fullName>
    </recommendedName>
</protein>
<accession>A0ABN6EXP8</accession>
<evidence type="ECO:0008006" key="3">
    <source>
        <dbReference type="Google" id="ProtNLM"/>
    </source>
</evidence>
<evidence type="ECO:0000313" key="2">
    <source>
        <dbReference type="Proteomes" id="UP001053296"/>
    </source>
</evidence>
<reference evidence="1" key="1">
    <citation type="journal article" date="2022" name="Arch. Microbiol.">
        <title>Pseudodesulfovibrio sediminis sp. nov., a mesophilic and neutrophilic sulfate-reducing bacterium isolated from sediment of a brackish lake.</title>
        <authorList>
            <person name="Takahashi A."/>
            <person name="Kojima H."/>
            <person name="Watanabe M."/>
            <person name="Fukui M."/>
        </authorList>
    </citation>
    <scope>NUCLEOTIDE SEQUENCE</scope>
    <source>
        <strain evidence="1">SF6</strain>
    </source>
</reference>
<sequence>MNKTITLEVNGTDLTFEMTPDAYNKFINEMQPTNKVAPAHSLLMRTVTDDTKDDLKDLLKKPGAALELVGSLVSEYTPDLSIIVGKSKKSPNE</sequence>
<dbReference type="Pfam" id="PF10963">
    <property type="entry name" value="Phage_TAC_10"/>
    <property type="match status" value="1"/>
</dbReference>
<name>A0ABN6EXP8_9BACT</name>
<proteinExistence type="predicted"/>
<organism evidence="1 2">
    <name type="scientific">Pseudodesulfovibrio sediminis</name>
    <dbReference type="NCBI Taxonomy" id="2810563"/>
    <lineage>
        <taxon>Bacteria</taxon>
        <taxon>Pseudomonadati</taxon>
        <taxon>Thermodesulfobacteriota</taxon>
        <taxon>Desulfovibrionia</taxon>
        <taxon>Desulfovibrionales</taxon>
        <taxon>Desulfovibrionaceae</taxon>
    </lineage>
</organism>
<dbReference type="Proteomes" id="UP001053296">
    <property type="component" value="Chromosome"/>
</dbReference>
<dbReference type="InterPro" id="IPR024406">
    <property type="entry name" value="TAC-10"/>
</dbReference>
<dbReference type="EMBL" id="AP024485">
    <property type="protein sequence ID" value="BCS89965.1"/>
    <property type="molecule type" value="Genomic_DNA"/>
</dbReference>
<evidence type="ECO:0000313" key="1">
    <source>
        <dbReference type="EMBL" id="BCS89965.1"/>
    </source>
</evidence>
<dbReference type="RefSeq" id="WP_229591913.1">
    <property type="nucleotide sequence ID" value="NZ_AP024485.1"/>
</dbReference>